<keyword evidence="4" id="KW-1185">Reference proteome</keyword>
<dbReference type="Proteomes" id="UP001387100">
    <property type="component" value="Unassembled WGS sequence"/>
</dbReference>
<name>A0ABU8RPD9_9ACTN</name>
<feature type="transmembrane region" description="Helical" evidence="2">
    <location>
        <begin position="347"/>
        <end position="368"/>
    </location>
</feature>
<evidence type="ECO:0000256" key="1">
    <source>
        <dbReference type="SAM" id="MobiDB-lite"/>
    </source>
</evidence>
<feature type="region of interest" description="Disordered" evidence="1">
    <location>
        <begin position="248"/>
        <end position="274"/>
    </location>
</feature>
<organism evidence="3 4">
    <name type="scientific">Pseudokineococcus basanitobsidens</name>
    <dbReference type="NCBI Taxonomy" id="1926649"/>
    <lineage>
        <taxon>Bacteria</taxon>
        <taxon>Bacillati</taxon>
        <taxon>Actinomycetota</taxon>
        <taxon>Actinomycetes</taxon>
        <taxon>Kineosporiales</taxon>
        <taxon>Kineosporiaceae</taxon>
        <taxon>Pseudokineococcus</taxon>
    </lineage>
</organism>
<dbReference type="EMBL" id="JBBIAA010000046">
    <property type="protein sequence ID" value="MEJ5946977.1"/>
    <property type="molecule type" value="Genomic_DNA"/>
</dbReference>
<comment type="caution">
    <text evidence="3">The sequence shown here is derived from an EMBL/GenBank/DDBJ whole genome shotgun (WGS) entry which is preliminary data.</text>
</comment>
<evidence type="ECO:0000313" key="3">
    <source>
        <dbReference type="EMBL" id="MEJ5946977.1"/>
    </source>
</evidence>
<feature type="transmembrane region" description="Helical" evidence="2">
    <location>
        <begin position="374"/>
        <end position="395"/>
    </location>
</feature>
<feature type="transmembrane region" description="Helical" evidence="2">
    <location>
        <begin position="407"/>
        <end position="425"/>
    </location>
</feature>
<evidence type="ECO:0000256" key="2">
    <source>
        <dbReference type="SAM" id="Phobius"/>
    </source>
</evidence>
<keyword evidence="2" id="KW-0472">Membrane</keyword>
<feature type="transmembrane region" description="Helical" evidence="2">
    <location>
        <begin position="277"/>
        <end position="298"/>
    </location>
</feature>
<reference evidence="3 4" key="1">
    <citation type="journal article" date="2017" name="Int. J. Syst. Evol. Microbiol.">
        <title>Pseudokineococcus basanitobsidens sp. nov., isolated from volcanic rock.</title>
        <authorList>
            <person name="Lee D.W."/>
            <person name="Park M.Y."/>
            <person name="Kim J.J."/>
            <person name="Kim B.S."/>
        </authorList>
    </citation>
    <scope>NUCLEOTIDE SEQUENCE [LARGE SCALE GENOMIC DNA]</scope>
    <source>
        <strain evidence="3 4">DSM 103726</strain>
    </source>
</reference>
<evidence type="ECO:0000313" key="4">
    <source>
        <dbReference type="Proteomes" id="UP001387100"/>
    </source>
</evidence>
<feature type="transmembrane region" description="Helical" evidence="2">
    <location>
        <begin position="172"/>
        <end position="193"/>
    </location>
</feature>
<feature type="transmembrane region" description="Helical" evidence="2">
    <location>
        <begin position="61"/>
        <end position="82"/>
    </location>
</feature>
<evidence type="ECO:0008006" key="5">
    <source>
        <dbReference type="Google" id="ProtNLM"/>
    </source>
</evidence>
<dbReference type="RefSeq" id="WP_339576350.1">
    <property type="nucleotide sequence ID" value="NZ_JBBIAA010000046.1"/>
</dbReference>
<accession>A0ABU8RPD9</accession>
<sequence>MRRRGAGRDPQRLLRWYPRAWRREHGAVLLGLLAEQAADRGRGLSAGEAWSMRLHGIAEWFTPRAGAVLAVGGLLAGLLAVASPFAVDRAPEDVVVVAAAVTGALASALTSLSVLTLVRDAGWTTAVGTVVSATALLGAWTVSVPAGLAWSVGFDQADAGLPRTPFASAWPVLLAVAVALGAVALAPAIAGGLRRIPTTAGRWALAVACGVPAAVLIAVTTVAPGGSLLVAVVLLVLCIARQQPGTSATREDHQVATARVDPPPSPRTGDAHRPPPAVLPLAVVGFLLTTPCALYAVLGGGDTSWTGFPAALEALPPMNTGLALGALASLPLVPAAALLVSRRVRRGVGLAATLVCVAVQGQAVSAGMGPDGDGGFLVVVAAGALAGVAVVSLLAPRLPGPASTRRLLVAVIGVATGWVVGVPVLMVGPLIAPFIALGLAVHVLRPLTRRPRRTGQPQLAVG</sequence>
<feature type="transmembrane region" description="Helical" evidence="2">
    <location>
        <begin position="94"/>
        <end position="118"/>
    </location>
</feature>
<feature type="transmembrane region" description="Helical" evidence="2">
    <location>
        <begin position="213"/>
        <end position="240"/>
    </location>
</feature>
<proteinExistence type="predicted"/>
<feature type="transmembrane region" description="Helical" evidence="2">
    <location>
        <begin position="318"/>
        <end position="340"/>
    </location>
</feature>
<feature type="transmembrane region" description="Helical" evidence="2">
    <location>
        <begin position="130"/>
        <end position="152"/>
    </location>
</feature>
<protein>
    <recommendedName>
        <fullName evidence="5">Integral membrane protein</fullName>
    </recommendedName>
</protein>
<gene>
    <name evidence="3" type="ORF">WDZ17_16910</name>
</gene>
<keyword evidence="2" id="KW-1133">Transmembrane helix</keyword>
<keyword evidence="2" id="KW-0812">Transmembrane</keyword>